<dbReference type="Gene3D" id="3.40.462.20">
    <property type="match status" value="1"/>
</dbReference>
<proteinExistence type="inferred from homology"/>
<dbReference type="InterPro" id="IPR006094">
    <property type="entry name" value="Oxid_FAD_bind_N"/>
</dbReference>
<name>A0ABP7CEA2_9PSEU</name>
<dbReference type="InterPro" id="IPR012951">
    <property type="entry name" value="BBE"/>
</dbReference>
<dbReference type="Pfam" id="PF01565">
    <property type="entry name" value="FAD_binding_4"/>
    <property type="match status" value="1"/>
</dbReference>
<organism evidence="7 8">
    <name type="scientific">Lentzea roselyniae</name>
    <dbReference type="NCBI Taxonomy" id="531940"/>
    <lineage>
        <taxon>Bacteria</taxon>
        <taxon>Bacillati</taxon>
        <taxon>Actinomycetota</taxon>
        <taxon>Actinomycetes</taxon>
        <taxon>Pseudonocardiales</taxon>
        <taxon>Pseudonocardiaceae</taxon>
        <taxon>Lentzea</taxon>
    </lineage>
</organism>
<comment type="similarity">
    <text evidence="2">Belongs to the oxygen-dependent FAD-linked oxidoreductase family.</text>
</comment>
<dbReference type="InterPro" id="IPR036318">
    <property type="entry name" value="FAD-bd_PCMH-like_sf"/>
</dbReference>
<dbReference type="InterPro" id="IPR050416">
    <property type="entry name" value="FAD-linked_Oxidoreductase"/>
</dbReference>
<comment type="caution">
    <text evidence="7">The sequence shown here is derived from an EMBL/GenBank/DDBJ whole genome shotgun (WGS) entry which is preliminary data.</text>
</comment>
<protein>
    <submittedName>
        <fullName evidence="7">FAD-binding oxidoreductase</fullName>
    </submittedName>
</protein>
<sequence length="472" mass="51129">MRAQLVIELSSGFKGPLIHPDSAGYDVARAVWNGMIDKHPGLIARCVDTKDVVIAVNAARRLGVAVAVRGGGHSVAGKSHVDGGLTIDLSLMRRVQVDVAQHVVHAEGGCLLKDLDEATEPHGLAVPLGTVSETGLGGLALGGGAGWLTRKHGLTCDNFHSVEVVTANGEIVEASPERHPSLFWALRGGSGNFGIVTRFTLRAHRLGPPMRIGVSLYRPEDAAQALGEYAALAPTLPRIVGWHGALKRHMPPLPFVPDHLVGERLLMLFSMWLADAGDPESVKYAERLCRTGNPCLTTMTVLPFGTGMQKALDPEFADGHRYYTKQFHLGALSTEIVRLLVDFWATMPMRGEAQIIQLGGAMTDVPEDGSAFANRAVPWWLNVVLHWDDAACDDAYFDQTREFAVKLTPHVAPGAYINSLNADEADRVVDAYGGPQKYTRLGRLKARYDPHNLFRINHNIEPVHLSTAAGSR</sequence>
<dbReference type="PROSITE" id="PS51387">
    <property type="entry name" value="FAD_PCMH"/>
    <property type="match status" value="1"/>
</dbReference>
<dbReference type="Gene3D" id="3.30.43.10">
    <property type="entry name" value="Uridine Diphospho-n-acetylenolpyruvylglucosamine Reductase, domain 2"/>
    <property type="match status" value="1"/>
</dbReference>
<reference evidence="8" key="1">
    <citation type="journal article" date="2019" name="Int. J. Syst. Evol. Microbiol.">
        <title>The Global Catalogue of Microorganisms (GCM) 10K type strain sequencing project: providing services to taxonomists for standard genome sequencing and annotation.</title>
        <authorList>
            <consortium name="The Broad Institute Genomics Platform"/>
            <consortium name="The Broad Institute Genome Sequencing Center for Infectious Disease"/>
            <person name="Wu L."/>
            <person name="Ma J."/>
        </authorList>
    </citation>
    <scope>NUCLEOTIDE SEQUENCE [LARGE SCALE GENOMIC DNA]</scope>
    <source>
        <strain evidence="8">JCM 17494</strain>
    </source>
</reference>
<dbReference type="PANTHER" id="PTHR42973">
    <property type="entry name" value="BINDING OXIDOREDUCTASE, PUTATIVE (AFU_ORTHOLOGUE AFUA_1G17690)-RELATED"/>
    <property type="match status" value="1"/>
</dbReference>
<dbReference type="SUPFAM" id="SSF56176">
    <property type="entry name" value="FAD-binding/transporter-associated domain-like"/>
    <property type="match status" value="1"/>
</dbReference>
<keyword evidence="5" id="KW-0560">Oxidoreductase</keyword>
<dbReference type="InterPro" id="IPR016166">
    <property type="entry name" value="FAD-bd_PCMH"/>
</dbReference>
<evidence type="ECO:0000256" key="5">
    <source>
        <dbReference type="ARBA" id="ARBA00023002"/>
    </source>
</evidence>
<keyword evidence="3" id="KW-0285">Flavoprotein</keyword>
<gene>
    <name evidence="7" type="ORF">GCM10022267_85650</name>
</gene>
<dbReference type="InterPro" id="IPR006093">
    <property type="entry name" value="Oxy_OxRdtase_FAD_BS"/>
</dbReference>
<evidence type="ECO:0000259" key="6">
    <source>
        <dbReference type="PROSITE" id="PS51387"/>
    </source>
</evidence>
<dbReference type="InterPro" id="IPR016169">
    <property type="entry name" value="FAD-bd_PCMH_sub2"/>
</dbReference>
<dbReference type="Proteomes" id="UP001500711">
    <property type="component" value="Unassembled WGS sequence"/>
</dbReference>
<comment type="cofactor">
    <cofactor evidence="1">
        <name>FAD</name>
        <dbReference type="ChEBI" id="CHEBI:57692"/>
    </cofactor>
</comment>
<accession>A0ABP7CEA2</accession>
<evidence type="ECO:0000313" key="8">
    <source>
        <dbReference type="Proteomes" id="UP001500711"/>
    </source>
</evidence>
<dbReference type="EMBL" id="BAABBE010000051">
    <property type="protein sequence ID" value="GAA3685692.1"/>
    <property type="molecule type" value="Genomic_DNA"/>
</dbReference>
<evidence type="ECO:0000256" key="1">
    <source>
        <dbReference type="ARBA" id="ARBA00001974"/>
    </source>
</evidence>
<keyword evidence="8" id="KW-1185">Reference proteome</keyword>
<keyword evidence="4" id="KW-0274">FAD</keyword>
<dbReference type="PROSITE" id="PS00862">
    <property type="entry name" value="OX2_COVAL_FAD"/>
    <property type="match status" value="1"/>
</dbReference>
<evidence type="ECO:0000256" key="3">
    <source>
        <dbReference type="ARBA" id="ARBA00022630"/>
    </source>
</evidence>
<dbReference type="PANTHER" id="PTHR42973:SF39">
    <property type="entry name" value="FAD-BINDING PCMH-TYPE DOMAIN-CONTAINING PROTEIN"/>
    <property type="match status" value="1"/>
</dbReference>
<evidence type="ECO:0000313" key="7">
    <source>
        <dbReference type="EMBL" id="GAA3685692.1"/>
    </source>
</evidence>
<evidence type="ECO:0000256" key="2">
    <source>
        <dbReference type="ARBA" id="ARBA00005466"/>
    </source>
</evidence>
<feature type="domain" description="FAD-binding PCMH-type" evidence="6">
    <location>
        <begin position="35"/>
        <end position="206"/>
    </location>
</feature>
<dbReference type="Pfam" id="PF08031">
    <property type="entry name" value="BBE"/>
    <property type="match status" value="1"/>
</dbReference>
<evidence type="ECO:0000256" key="4">
    <source>
        <dbReference type="ARBA" id="ARBA00022827"/>
    </source>
</evidence>
<dbReference type="Gene3D" id="3.30.465.10">
    <property type="match status" value="1"/>
</dbReference>
<dbReference type="InterPro" id="IPR016167">
    <property type="entry name" value="FAD-bd_PCMH_sub1"/>
</dbReference>